<dbReference type="PROSITE" id="PS50263">
    <property type="entry name" value="CN_HYDROLASE"/>
    <property type="match status" value="1"/>
</dbReference>
<dbReference type="InterPro" id="IPR003010">
    <property type="entry name" value="C-N_Hydrolase"/>
</dbReference>
<accession>A0ABQ4K1Y1</accession>
<evidence type="ECO:0000259" key="2">
    <source>
        <dbReference type="PROSITE" id="PS50263"/>
    </source>
</evidence>
<keyword evidence="1" id="KW-0378">Hydrolase</keyword>
<feature type="domain" description="CN hydrolase" evidence="2">
    <location>
        <begin position="4"/>
        <end position="239"/>
    </location>
</feature>
<organism evidence="3 4">
    <name type="scientific">Siminovitchia fordii</name>
    <dbReference type="NCBI Taxonomy" id="254759"/>
    <lineage>
        <taxon>Bacteria</taxon>
        <taxon>Bacillati</taxon>
        <taxon>Bacillota</taxon>
        <taxon>Bacilli</taxon>
        <taxon>Bacillales</taxon>
        <taxon>Bacillaceae</taxon>
        <taxon>Siminovitchia</taxon>
    </lineage>
</organism>
<dbReference type="PANTHER" id="PTHR43674:SF12">
    <property type="entry name" value="NITRILASE C965.09-RELATED"/>
    <property type="match status" value="1"/>
</dbReference>
<reference evidence="3 4" key="1">
    <citation type="submission" date="2021-03" db="EMBL/GenBank/DDBJ databases">
        <title>Antimicrobial resistance genes in bacteria isolated from Japanese honey, and their potential for conferring macrolide and lincosamide resistance in the American foulbrood pathogen Paenibacillus larvae.</title>
        <authorList>
            <person name="Okamoto M."/>
            <person name="Kumagai M."/>
            <person name="Kanamori H."/>
            <person name="Takamatsu D."/>
        </authorList>
    </citation>
    <scope>NUCLEOTIDE SEQUENCE [LARGE SCALE GENOMIC DNA]</scope>
    <source>
        <strain evidence="3 4">J1TS3</strain>
    </source>
</reference>
<dbReference type="Proteomes" id="UP000680279">
    <property type="component" value="Unassembled WGS sequence"/>
</dbReference>
<evidence type="ECO:0000313" key="4">
    <source>
        <dbReference type="Proteomes" id="UP000680279"/>
    </source>
</evidence>
<dbReference type="CDD" id="cd07197">
    <property type="entry name" value="nitrilase"/>
    <property type="match status" value="1"/>
</dbReference>
<gene>
    <name evidence="3" type="ORF">J1TS3_09050</name>
</gene>
<dbReference type="SUPFAM" id="SSF56317">
    <property type="entry name" value="Carbon-nitrogen hydrolase"/>
    <property type="match status" value="1"/>
</dbReference>
<dbReference type="EMBL" id="BOQT01000002">
    <property type="protein sequence ID" value="GIN19771.1"/>
    <property type="molecule type" value="Genomic_DNA"/>
</dbReference>
<evidence type="ECO:0000313" key="3">
    <source>
        <dbReference type="EMBL" id="GIN19771.1"/>
    </source>
</evidence>
<proteinExistence type="predicted"/>
<evidence type="ECO:0000256" key="1">
    <source>
        <dbReference type="ARBA" id="ARBA00022801"/>
    </source>
</evidence>
<name>A0ABQ4K1Y1_9BACI</name>
<dbReference type="InterPro" id="IPR050345">
    <property type="entry name" value="Aliph_Amidase/BUP"/>
</dbReference>
<comment type="caution">
    <text evidence="3">The sequence shown here is derived from an EMBL/GenBank/DDBJ whole genome shotgun (WGS) entry which is preliminary data.</text>
</comment>
<protein>
    <recommendedName>
        <fullName evidence="2">CN hydrolase domain-containing protein</fullName>
    </recommendedName>
</protein>
<keyword evidence="4" id="KW-1185">Reference proteome</keyword>
<sequence length="272" mass="30523">MTNWKLTVVQDDFNCGGNLPLMESHIIDCMQKHPETKLILFPEAAAAGYIFSEDHVRAKAESADGPSFSFLSGLAKKFELYICYGFIEKKDGKLFNSLNLINPEGDLLATYQKMHLTPLEKHLFSPGNKLVTVQTELGTFGFMICWDMAFPELARLLEKQGADIILAPSAWESPYEGPYERMASARAMDNTVYLATCNFTSGEGDIQFFGRSAVYGPDGDTISGIKTEASSFATAEINLGKRQELKENFYSMRSDERSDLYSVQWRGERHEN</sequence>
<dbReference type="Pfam" id="PF00795">
    <property type="entry name" value="CN_hydrolase"/>
    <property type="match status" value="1"/>
</dbReference>
<dbReference type="InterPro" id="IPR036526">
    <property type="entry name" value="C-N_Hydrolase_sf"/>
</dbReference>
<dbReference type="PANTHER" id="PTHR43674">
    <property type="entry name" value="NITRILASE C965.09-RELATED"/>
    <property type="match status" value="1"/>
</dbReference>
<dbReference type="Gene3D" id="3.60.110.10">
    <property type="entry name" value="Carbon-nitrogen hydrolase"/>
    <property type="match status" value="1"/>
</dbReference>
<dbReference type="RefSeq" id="WP_212962210.1">
    <property type="nucleotide sequence ID" value="NZ_BOQT01000002.1"/>
</dbReference>